<comment type="caution">
    <text evidence="2">Lacks conserved residue(s) required for the propagation of feature annotation.</text>
</comment>
<dbReference type="InterPro" id="IPR000859">
    <property type="entry name" value="CUB_dom"/>
</dbReference>
<keyword evidence="6" id="KW-1185">Reference proteome</keyword>
<dbReference type="Pfam" id="PF00008">
    <property type="entry name" value="EGF"/>
    <property type="match status" value="1"/>
</dbReference>
<keyword evidence="1 2" id="KW-1015">Disulfide bond</keyword>
<comment type="caution">
    <text evidence="5">The sequence shown here is derived from an EMBL/GenBank/DDBJ whole genome shotgun (WGS) entry which is preliminary data.</text>
</comment>
<accession>A0A2T7NJI4</accession>
<dbReference type="PANTHER" id="PTHR24033">
    <property type="entry name" value="EGF-LIKE DOMAIN-CONTAINING PROTEIN"/>
    <property type="match status" value="1"/>
</dbReference>
<keyword evidence="2" id="KW-0245">EGF-like domain</keyword>
<evidence type="ECO:0000313" key="6">
    <source>
        <dbReference type="Proteomes" id="UP000245119"/>
    </source>
</evidence>
<dbReference type="Pfam" id="PF00431">
    <property type="entry name" value="CUB"/>
    <property type="match status" value="1"/>
</dbReference>
<feature type="domain" description="EGF-like" evidence="4">
    <location>
        <begin position="627"/>
        <end position="663"/>
    </location>
</feature>
<feature type="domain" description="EGF-like" evidence="4">
    <location>
        <begin position="518"/>
        <end position="555"/>
    </location>
</feature>
<dbReference type="OrthoDB" id="2142683at2759"/>
<dbReference type="InterPro" id="IPR035914">
    <property type="entry name" value="Sperma_CUB_dom_sf"/>
</dbReference>
<name>A0A2T7NJI4_POMCA</name>
<gene>
    <name evidence="5" type="ORF">C0Q70_19491</name>
</gene>
<dbReference type="EMBL" id="PZQS01000012">
    <property type="protein sequence ID" value="PVD21318.1"/>
    <property type="molecule type" value="Genomic_DNA"/>
</dbReference>
<dbReference type="PROSITE" id="PS50026">
    <property type="entry name" value="EGF_3"/>
    <property type="match status" value="3"/>
</dbReference>
<feature type="region of interest" description="Disordered" evidence="3">
    <location>
        <begin position="844"/>
        <end position="911"/>
    </location>
</feature>
<dbReference type="SUPFAM" id="SSF49854">
    <property type="entry name" value="Spermadhesin, CUB domain"/>
    <property type="match status" value="1"/>
</dbReference>
<protein>
    <recommendedName>
        <fullName evidence="4">EGF-like domain-containing protein</fullName>
    </recommendedName>
</protein>
<dbReference type="CDD" id="cd00054">
    <property type="entry name" value="EGF_CA"/>
    <property type="match status" value="1"/>
</dbReference>
<dbReference type="SUPFAM" id="SSF57196">
    <property type="entry name" value="EGF/Laminin"/>
    <property type="match status" value="1"/>
</dbReference>
<evidence type="ECO:0000256" key="1">
    <source>
        <dbReference type="ARBA" id="ARBA00023157"/>
    </source>
</evidence>
<reference evidence="5 6" key="1">
    <citation type="submission" date="2018-04" db="EMBL/GenBank/DDBJ databases">
        <title>The genome of golden apple snail Pomacea canaliculata provides insight into stress tolerance and invasive adaptation.</title>
        <authorList>
            <person name="Liu C."/>
            <person name="Liu B."/>
            <person name="Ren Y."/>
            <person name="Zhang Y."/>
            <person name="Wang H."/>
            <person name="Li S."/>
            <person name="Jiang F."/>
            <person name="Yin L."/>
            <person name="Zhang G."/>
            <person name="Qian W."/>
            <person name="Fan W."/>
        </authorList>
    </citation>
    <scope>NUCLEOTIDE SEQUENCE [LARGE SCALE GENOMIC DNA]</scope>
    <source>
        <strain evidence="5">SZHN2017</strain>
        <tissue evidence="5">Muscle</tissue>
    </source>
</reference>
<feature type="disulfide bond" evidence="2">
    <location>
        <begin position="653"/>
        <end position="662"/>
    </location>
</feature>
<evidence type="ECO:0000256" key="2">
    <source>
        <dbReference type="PROSITE-ProRule" id="PRU00076"/>
    </source>
</evidence>
<feature type="disulfide bond" evidence="2">
    <location>
        <begin position="592"/>
        <end position="602"/>
    </location>
</feature>
<dbReference type="InterPro" id="IPR000742">
    <property type="entry name" value="EGF"/>
</dbReference>
<dbReference type="SMART" id="SM00181">
    <property type="entry name" value="EGF"/>
    <property type="match status" value="3"/>
</dbReference>
<evidence type="ECO:0000259" key="4">
    <source>
        <dbReference type="PROSITE" id="PS50026"/>
    </source>
</evidence>
<dbReference type="Gene3D" id="2.60.120.290">
    <property type="entry name" value="Spermadhesin, CUB domain"/>
    <property type="match status" value="1"/>
</dbReference>
<dbReference type="STRING" id="400727.A0A2T7NJI4"/>
<evidence type="ECO:0000256" key="3">
    <source>
        <dbReference type="SAM" id="MobiDB-lite"/>
    </source>
</evidence>
<dbReference type="Gene3D" id="2.10.25.10">
    <property type="entry name" value="Laminin"/>
    <property type="match status" value="2"/>
</dbReference>
<dbReference type="Proteomes" id="UP000245119">
    <property type="component" value="Linkage Group LG12"/>
</dbReference>
<dbReference type="PROSITE" id="PS01186">
    <property type="entry name" value="EGF_2"/>
    <property type="match status" value="1"/>
</dbReference>
<evidence type="ECO:0000313" key="5">
    <source>
        <dbReference type="EMBL" id="PVD21318.1"/>
    </source>
</evidence>
<dbReference type="AlphaFoldDB" id="A0A2T7NJI4"/>
<feature type="disulfide bond" evidence="2">
    <location>
        <begin position="615"/>
        <end position="624"/>
    </location>
</feature>
<organism evidence="5 6">
    <name type="scientific">Pomacea canaliculata</name>
    <name type="common">Golden apple snail</name>
    <dbReference type="NCBI Taxonomy" id="400727"/>
    <lineage>
        <taxon>Eukaryota</taxon>
        <taxon>Metazoa</taxon>
        <taxon>Spiralia</taxon>
        <taxon>Lophotrochozoa</taxon>
        <taxon>Mollusca</taxon>
        <taxon>Gastropoda</taxon>
        <taxon>Caenogastropoda</taxon>
        <taxon>Architaenioglossa</taxon>
        <taxon>Ampullarioidea</taxon>
        <taxon>Ampullariidae</taxon>
        <taxon>Pomacea</taxon>
    </lineage>
</organism>
<dbReference type="PANTHER" id="PTHR24033:SF151">
    <property type="entry name" value="NOTCH 2"/>
    <property type="match status" value="1"/>
</dbReference>
<proteinExistence type="predicted"/>
<dbReference type="InterPro" id="IPR051830">
    <property type="entry name" value="NOTCH_homolog"/>
</dbReference>
<sequence>MICGTGSSGCNETWVRETHGCVRVLEDGADWQTASNRCKQVSASLWQPPAMEDVAAVLTRYLADYPDNKNVTVRLGGTAKYDTSELSPLRYVYINSSEGTLRPRLSADGYNYTNDDATKWICRLHRDTACFAPEKRGAGGAERVSVRLAPPGQHHSPGEDLWATERHCGPDPHKLRRDAIDCVIEIHVTSGHRVKMGFDEVHFIDREEHSLQVNLGQGWVTGIGDPASANVVRRQFVSSDNVLQVRFNRSAVLETEGFTGWYEEKFPASGRVRVTLTSFCSSSSHGRTARAIDVGTRDAAGCYQLMQQRRALRSCDRVWSGGPPPGPASGHVYRLLDCASGSQNSLTSDPGGFSLVAFVGSRIPLSTIGDPLHLTSAPVWLRGEDVVSVVSVNFPLPYPDNAQQEVIVRAPIGSRVHVSIRHVNLEVTDRLEIDDVSLGESEQAERLLSVYGQEPSENEIESRLNRVRFRLTAGSRTNMKKKRSVQNNGASPLGFNISLKALPDPGYLNKSKTFFNSTFDSCAEKPCLNNGTCTQLSDVRAHCLCPPSYTGGYLLNLLHHGLILLVVVGRVQCETCHIPPHPPGLFCQVTWCELSVCEHGDCQTIGADPGFKCQCTLGFWGTRCHMDDGTCRREECNNRGTCIGNASQPVCECDAHETDPFCAPMVTNSITSSKSIGQRLLGEPIWIGLITIFVLLIPLRHHRHDPISLCQKVRLLPDTVQEQGTASNLLAVESHAPEVQAMATFSKTLPRLTRPAAVTTPSQTVMPTISITKAEEETAPQSLSPKVPETKVEAAARLFASYREAERTSISSPGLVDFSTTTDTFIALDSDDTSVGGIVEGQFLPDLSKRGGHESSTSSSSLRGLADKSPYREKIRRAHSTGPWPVREDTHSPNMCCQDRHPKLGPSTTGM</sequence>
<dbReference type="PROSITE" id="PS00022">
    <property type="entry name" value="EGF_1"/>
    <property type="match status" value="1"/>
</dbReference>
<feature type="domain" description="EGF-like" evidence="4">
    <location>
        <begin position="588"/>
        <end position="625"/>
    </location>
</feature>